<evidence type="ECO:0000259" key="2">
    <source>
        <dbReference type="Pfam" id="PF13485"/>
    </source>
</evidence>
<organism evidence="3 4">
    <name type="scientific">Kribbella steppae</name>
    <dbReference type="NCBI Taxonomy" id="2512223"/>
    <lineage>
        <taxon>Bacteria</taxon>
        <taxon>Bacillati</taxon>
        <taxon>Actinomycetota</taxon>
        <taxon>Actinomycetes</taxon>
        <taxon>Propionibacteriales</taxon>
        <taxon>Kribbellaceae</taxon>
        <taxon>Kribbella</taxon>
    </lineage>
</organism>
<name>A0A4R2H1G5_9ACTN</name>
<evidence type="ECO:0000256" key="1">
    <source>
        <dbReference type="SAM" id="SignalP"/>
    </source>
</evidence>
<evidence type="ECO:0000313" key="3">
    <source>
        <dbReference type="EMBL" id="TCO18186.1"/>
    </source>
</evidence>
<evidence type="ECO:0000313" key="4">
    <source>
        <dbReference type="Proteomes" id="UP000294508"/>
    </source>
</evidence>
<keyword evidence="4" id="KW-1185">Reference proteome</keyword>
<proteinExistence type="predicted"/>
<feature type="domain" description="Peptidase MA-like" evidence="2">
    <location>
        <begin position="300"/>
        <end position="415"/>
    </location>
</feature>
<dbReference type="Pfam" id="PF13485">
    <property type="entry name" value="Peptidase_MA_2"/>
    <property type="match status" value="1"/>
</dbReference>
<protein>
    <submittedName>
        <fullName evidence="3">Basic secretory peptidase family protein</fullName>
    </submittedName>
</protein>
<dbReference type="InterPro" id="IPR039568">
    <property type="entry name" value="Peptidase_MA-like_dom"/>
</dbReference>
<reference evidence="3 4" key="1">
    <citation type="journal article" date="2015" name="Stand. Genomic Sci.">
        <title>Genomic Encyclopedia of Bacterial and Archaeal Type Strains, Phase III: the genomes of soil and plant-associated and newly described type strains.</title>
        <authorList>
            <person name="Whitman W.B."/>
            <person name="Woyke T."/>
            <person name="Klenk H.P."/>
            <person name="Zhou Y."/>
            <person name="Lilburn T.G."/>
            <person name="Beck B.J."/>
            <person name="De Vos P."/>
            <person name="Vandamme P."/>
            <person name="Eisen J.A."/>
            <person name="Garrity G."/>
            <person name="Hugenholtz P."/>
            <person name="Kyrpides N.C."/>
        </authorList>
    </citation>
    <scope>NUCLEOTIDE SEQUENCE [LARGE SCALE GENOMIC DNA]</scope>
    <source>
        <strain evidence="3 4">VKM Ac-2572</strain>
    </source>
</reference>
<feature type="signal peptide" evidence="1">
    <location>
        <begin position="1"/>
        <end position="24"/>
    </location>
</feature>
<feature type="chain" id="PRO_5020194492" evidence="1">
    <location>
        <begin position="25"/>
        <end position="436"/>
    </location>
</feature>
<comment type="caution">
    <text evidence="3">The sequence shown here is derived from an EMBL/GenBank/DDBJ whole genome shotgun (WGS) entry which is preliminary data.</text>
</comment>
<accession>A0A4R2H1G5</accession>
<dbReference type="AlphaFoldDB" id="A0A4R2H1G5"/>
<dbReference type="OrthoDB" id="5242307at2"/>
<dbReference type="Proteomes" id="UP000294508">
    <property type="component" value="Unassembled WGS sequence"/>
</dbReference>
<gene>
    <name evidence="3" type="ORF">EV652_116214</name>
</gene>
<keyword evidence="1" id="KW-0732">Signal</keyword>
<sequence length="436" mass="47540">MKHPRRLFAGAAALVLAGTAGVVAVRLQQGGSAVGSSAAAIKATATPGQLTDTQRAARKTAVDAALAKRSTAVLKGDLKGFLAVVDPKQPRLVARQRMLFTNLRKFEFTALKYFVADERPSKVLIAKYGAETFSTRVMMRYQLAGLDRKPVQTDLGYAFVQRGGAWVLVDDSAIEETLSPDGHRQPWDFQEISVIRKGKVLVVVDKGEPALGQKIAKVSQGAVDGVQRHWRRPWSGAVMVVAMSEPRVMATVWTAGSGYGWTIAAKAVSLYDGDPWAEKSVPPVSSRIVVNPAVRSKLDQDLLVHEMTHVATLQLGIKTPIWLVEGIAEYVRCASIEDDPHWTVDPYRKTVRTKYLSSMKVLPTQAEFDAAGDRSYGQSWWVTAYLVDELGEKGVAALYTDLARHSTSQKAYAAILKKHTGKTAPQLVAAVKKFKG</sequence>
<dbReference type="RefSeq" id="WP_132214216.1">
    <property type="nucleotide sequence ID" value="NZ_SLWN01000016.1"/>
</dbReference>
<dbReference type="EMBL" id="SLWN01000016">
    <property type="protein sequence ID" value="TCO18186.1"/>
    <property type="molecule type" value="Genomic_DNA"/>
</dbReference>